<protein>
    <recommendedName>
        <fullName evidence="2">VQ domain-containing protein</fullName>
    </recommendedName>
</protein>
<gene>
    <name evidence="3" type="ORF">C1H46_021988</name>
</gene>
<dbReference type="Pfam" id="PF05678">
    <property type="entry name" value="VQ"/>
    <property type="match status" value="1"/>
</dbReference>
<reference evidence="3 4" key="1">
    <citation type="journal article" date="2019" name="G3 (Bethesda)">
        <title>Sequencing of a Wild Apple (Malus baccata) Genome Unravels the Differences Between Cultivated and Wild Apple Species Regarding Disease Resistance and Cold Tolerance.</title>
        <authorList>
            <person name="Chen X."/>
        </authorList>
    </citation>
    <scope>NUCLEOTIDE SEQUENCE [LARGE SCALE GENOMIC DNA]</scope>
    <source>
        <strain evidence="4">cv. Shandingzi</strain>
        <tissue evidence="3">Leaves</tissue>
    </source>
</reference>
<evidence type="ECO:0000313" key="3">
    <source>
        <dbReference type="EMBL" id="TQD92427.1"/>
    </source>
</evidence>
<feature type="region of interest" description="Disordered" evidence="1">
    <location>
        <begin position="103"/>
        <end position="125"/>
    </location>
</feature>
<dbReference type="InterPro" id="IPR039607">
    <property type="entry name" value="VQ_8/17/18/20/21/25"/>
</dbReference>
<dbReference type="Proteomes" id="UP000315295">
    <property type="component" value="Unassembled WGS sequence"/>
</dbReference>
<dbReference type="STRING" id="106549.A0A540M103"/>
<dbReference type="EMBL" id="VIEB01000393">
    <property type="protein sequence ID" value="TQD92427.1"/>
    <property type="molecule type" value="Genomic_DNA"/>
</dbReference>
<evidence type="ECO:0000313" key="4">
    <source>
        <dbReference type="Proteomes" id="UP000315295"/>
    </source>
</evidence>
<feature type="compositionally biased region" description="Basic and acidic residues" evidence="1">
    <location>
        <begin position="105"/>
        <end position="125"/>
    </location>
</feature>
<feature type="domain" description="VQ" evidence="2">
    <location>
        <begin position="80"/>
        <end position="102"/>
    </location>
</feature>
<dbReference type="GO" id="GO:0005634">
    <property type="term" value="C:nucleus"/>
    <property type="evidence" value="ECO:0007669"/>
    <property type="project" value="TreeGrafter"/>
</dbReference>
<dbReference type="InterPro" id="IPR008889">
    <property type="entry name" value="VQ"/>
</dbReference>
<accession>A0A540M103</accession>
<dbReference type="PANTHER" id="PTHR33143:SF76">
    <property type="entry name" value="VQ MOTIF-CONTAINING PROTEIN 8, CHLOROPLASTIC"/>
    <property type="match status" value="1"/>
</dbReference>
<feature type="region of interest" description="Disordered" evidence="1">
    <location>
        <begin position="26"/>
        <end position="46"/>
    </location>
</feature>
<sequence length="261" mass="29216">MNPAKFQLDDNRQVQHSSIRRDQMMINGSRPSPLKINRSSHLIHKPPNNYPRMAAANKTEEQHQQQLQQQRQPVIIYTQSPKIIHAQARDFMALVQKLTGLSRSDNTHDEVNDQRQDTDTTHEDHANVKVSSCQDDHIDNTDITKSAISRSRDGNESCSDLTDEINCGGGNYDNNSMINNVQHQVGSSSSSGFSPNAMFSNPSPYFADIPLFTPTSNNSADFFCPPRPLYRFSDSSSHASPNFGGSISPSMFKFIKGLPEY</sequence>
<proteinExistence type="predicted"/>
<organism evidence="3 4">
    <name type="scientific">Malus baccata</name>
    <name type="common">Siberian crab apple</name>
    <name type="synonym">Pyrus baccata</name>
    <dbReference type="NCBI Taxonomy" id="106549"/>
    <lineage>
        <taxon>Eukaryota</taxon>
        <taxon>Viridiplantae</taxon>
        <taxon>Streptophyta</taxon>
        <taxon>Embryophyta</taxon>
        <taxon>Tracheophyta</taxon>
        <taxon>Spermatophyta</taxon>
        <taxon>Magnoliopsida</taxon>
        <taxon>eudicotyledons</taxon>
        <taxon>Gunneridae</taxon>
        <taxon>Pentapetalae</taxon>
        <taxon>rosids</taxon>
        <taxon>fabids</taxon>
        <taxon>Rosales</taxon>
        <taxon>Rosaceae</taxon>
        <taxon>Amygdaloideae</taxon>
        <taxon>Maleae</taxon>
        <taxon>Malus</taxon>
    </lineage>
</organism>
<evidence type="ECO:0000256" key="1">
    <source>
        <dbReference type="SAM" id="MobiDB-lite"/>
    </source>
</evidence>
<keyword evidence="4" id="KW-1185">Reference proteome</keyword>
<name>A0A540M103_MALBA</name>
<evidence type="ECO:0000259" key="2">
    <source>
        <dbReference type="Pfam" id="PF05678"/>
    </source>
</evidence>
<dbReference type="AlphaFoldDB" id="A0A540M103"/>
<comment type="caution">
    <text evidence="3">The sequence shown here is derived from an EMBL/GenBank/DDBJ whole genome shotgun (WGS) entry which is preliminary data.</text>
</comment>
<dbReference type="PANTHER" id="PTHR33143">
    <property type="entry name" value="F16F4.1 PROTEIN-RELATED"/>
    <property type="match status" value="1"/>
</dbReference>